<proteinExistence type="predicted"/>
<sequence length="995" mass="100109">MTFNKRKLSQVCAGALLAGGLVVSIAPAVAATAAGTLIKNLATVTYEDSAGNQYSAQSNEAVITVKQVYEAELSSDSTKTATAGQIAYIQHTLTNNGNGTDTYTLTATNDGSIVDDLNAGSVKVYRDLNGNGLVDAGEPEVSSVTLAAGDSAELVIAVAVPSSAATGDELGVILTATSTNGTVTDASPSKGTDTLDGTNQDLITVSGDAVLNYTKSAVLNAATNQITYTLTITNTGNRAATDVNIYDAIPVDNAGTPMTLVSTSAAGLLTANGDTLPAAATLDETALNIDLNNDGDKTDAALAGISGIDASIAPNQTVSVNMVVQYDPATFNNNAIPGSAGDIIKNTAWLTADLDGNPGTTEEPIPTNPTQTVLPQNYGVNTADTGENNGAADTTNNGQDDDALNNTQLVTQAPVGSSALFLVDVTNNGSGTDTFELLIARGDFPAGTTFTIWNEAGTVQITDTNNEGGVDTGPLASGATKTFMVKAQLPSTTSGDNGGAGFTATVTATSATDPAVSPASDTTNLKLAEITASGVDLTDSADGATPGVNVDDLGATPYTINDGTNPGARPTFSGTVGGEVEIPFYIDNDSGSADSFKLYAGGSDGTTLGTLPAGWTVEFYATDGSGNRTGAPITTTPSLPAGTTDKKYIAVVTISADPAQAAADYGTVDTNADGDGDQLISIRVLSSATGASDIMMDAVDVAPLRQVALTPPGSDQIQAGGSVDYTHTLDNTGNTEETLELSAANPGTTAGWNNTIMVDTTGDGVPDKAASQLAPGDVVYGKDNSGSIVPVAWTDSDNDGNPEVTLPAGVSLAVTPIVFAPSDAAPGEINTLTVTATNMDTDTDGAGPDTAGPNASVEDISTVILGQVRLVKTVAYDAGCDGMADGAFAANLSTQVAPGECAIWNIVAENQGDTNALNVIVRDNVPTYTTYKAGSLKYALGSAALAARTDVVDSDNAEQVSGTVSFFAGTGSTATAGGTLLPGQTATVQFSTKVD</sequence>
<protein>
    <submittedName>
        <fullName evidence="3">Conserved repeat domain-containing protein</fullName>
    </submittedName>
</protein>
<keyword evidence="4" id="KW-1185">Reference proteome</keyword>
<dbReference type="AlphaFoldDB" id="A0A1T4VWA8"/>
<evidence type="ECO:0000256" key="2">
    <source>
        <dbReference type="SAM" id="SignalP"/>
    </source>
</evidence>
<evidence type="ECO:0000256" key="1">
    <source>
        <dbReference type="SAM" id="MobiDB-lite"/>
    </source>
</evidence>
<dbReference type="RefSeq" id="WP_078920937.1">
    <property type="nucleotide sequence ID" value="NZ_FUYB01000002.1"/>
</dbReference>
<dbReference type="EMBL" id="FUYB01000002">
    <property type="protein sequence ID" value="SKA69293.1"/>
    <property type="molecule type" value="Genomic_DNA"/>
</dbReference>
<dbReference type="PANTHER" id="PTHR34819">
    <property type="entry name" value="LARGE CYSTEINE-RICH PERIPLASMIC PROTEIN OMCB"/>
    <property type="match status" value="1"/>
</dbReference>
<dbReference type="NCBIfam" id="TIGR01451">
    <property type="entry name" value="B_ant_repeat"/>
    <property type="match status" value="2"/>
</dbReference>
<organism evidence="3 4">
    <name type="scientific">Thiothrix eikelboomii</name>
    <dbReference type="NCBI Taxonomy" id="92487"/>
    <lineage>
        <taxon>Bacteria</taxon>
        <taxon>Pseudomonadati</taxon>
        <taxon>Pseudomonadota</taxon>
        <taxon>Gammaproteobacteria</taxon>
        <taxon>Thiotrichales</taxon>
        <taxon>Thiotrichaceae</taxon>
        <taxon>Thiothrix</taxon>
    </lineage>
</organism>
<dbReference type="STRING" id="92487.SAMN02745130_00429"/>
<dbReference type="Proteomes" id="UP000190460">
    <property type="component" value="Unassembled WGS sequence"/>
</dbReference>
<keyword evidence="2" id="KW-0732">Signal</keyword>
<feature type="chain" id="PRO_5010564089" evidence="2">
    <location>
        <begin position="31"/>
        <end position="995"/>
    </location>
</feature>
<accession>A0A1T4VWA8</accession>
<dbReference type="InterPro" id="IPR051172">
    <property type="entry name" value="Chlamydia_OmcB"/>
</dbReference>
<feature type="region of interest" description="Disordered" evidence="1">
    <location>
        <begin position="382"/>
        <end position="401"/>
    </location>
</feature>
<dbReference type="OrthoDB" id="28777at2"/>
<evidence type="ECO:0000313" key="4">
    <source>
        <dbReference type="Proteomes" id="UP000190460"/>
    </source>
</evidence>
<name>A0A1T4VWA8_9GAMM</name>
<dbReference type="InterPro" id="IPR047589">
    <property type="entry name" value="DUF11_rpt"/>
</dbReference>
<reference evidence="3 4" key="1">
    <citation type="submission" date="2017-02" db="EMBL/GenBank/DDBJ databases">
        <authorList>
            <person name="Peterson S.W."/>
        </authorList>
    </citation>
    <scope>NUCLEOTIDE SEQUENCE [LARGE SCALE GENOMIC DNA]</scope>
    <source>
        <strain evidence="3 4">ATCC 49788</strain>
    </source>
</reference>
<gene>
    <name evidence="3" type="ORF">SAMN02745130_00429</name>
</gene>
<feature type="signal peptide" evidence="2">
    <location>
        <begin position="1"/>
        <end position="30"/>
    </location>
</feature>
<evidence type="ECO:0000313" key="3">
    <source>
        <dbReference type="EMBL" id="SKA69293.1"/>
    </source>
</evidence>